<dbReference type="CDD" id="cd17323">
    <property type="entry name" value="MFS_Tpo1_MDR_like"/>
    <property type="match status" value="1"/>
</dbReference>
<dbReference type="Pfam" id="PF07690">
    <property type="entry name" value="MFS_1"/>
    <property type="match status" value="1"/>
</dbReference>
<dbReference type="GO" id="GO:0005886">
    <property type="term" value="C:plasma membrane"/>
    <property type="evidence" value="ECO:0007669"/>
    <property type="project" value="TreeGrafter"/>
</dbReference>
<reference evidence="9" key="1">
    <citation type="submission" date="2019-01" db="EMBL/GenBank/DDBJ databases">
        <title>Draft genome sequences of three monokaryotic isolates of the white-rot basidiomycete fungus Dichomitus squalens.</title>
        <authorList>
            <consortium name="DOE Joint Genome Institute"/>
            <person name="Lopez S.C."/>
            <person name="Andreopoulos B."/>
            <person name="Pangilinan J."/>
            <person name="Lipzen A."/>
            <person name="Riley R."/>
            <person name="Ahrendt S."/>
            <person name="Ng V."/>
            <person name="Barry K."/>
            <person name="Daum C."/>
            <person name="Grigoriev I.V."/>
            <person name="Hilden K.S."/>
            <person name="Makela M.R."/>
            <person name="de Vries R.P."/>
        </authorList>
    </citation>
    <scope>NUCLEOTIDE SEQUENCE [LARGE SCALE GENOMIC DNA]</scope>
    <source>
        <strain evidence="9">OM18370.1</strain>
    </source>
</reference>
<feature type="transmembrane region" description="Helical" evidence="7">
    <location>
        <begin position="499"/>
        <end position="520"/>
    </location>
</feature>
<dbReference type="InterPro" id="IPR020846">
    <property type="entry name" value="MFS_dom"/>
</dbReference>
<organism evidence="9">
    <name type="scientific">Dichomitus squalens</name>
    <dbReference type="NCBI Taxonomy" id="114155"/>
    <lineage>
        <taxon>Eukaryota</taxon>
        <taxon>Fungi</taxon>
        <taxon>Dikarya</taxon>
        <taxon>Basidiomycota</taxon>
        <taxon>Agaricomycotina</taxon>
        <taxon>Agaricomycetes</taxon>
        <taxon>Polyporales</taxon>
        <taxon>Polyporaceae</taxon>
        <taxon>Dichomitus</taxon>
    </lineage>
</organism>
<keyword evidence="5 7" id="KW-0472">Membrane</keyword>
<sequence>MVSSSIPHSETSTIAVPEEARHASQTKPDSATHQPHITLPEGGRNEDHRLRLTRTRTHESHDDRRPDISFPFQTTNIPLGGLTDEYRVITDTGYLPADLALRPVPSHVFRLPQALADPEKARALKEMKLVTWKEDDAEDPRNWSNLYRWYLTAVCAMAVVQVAFASAVITGDFKDIESEFHVGEVVTALSVSLMVVGFGIGPLAWSPLSELYGRRPIWIIPSLIYVIFNIPCAVAKNIQTLLICRFFCGLFASAPLTLAGGTISDVWDNNERGFAIALFAAAPYGGPVLGPIVGGFVGETIGWRWIIWVNMIFAGVIFLFTLTIPETFAPTLLRRRAHRLREETGDPNITTEQELFEASLSEIITETLLRPFQMIVTEPILLLMSMYIALIYGLLYAFFFSFPVVFGEDYRWNDGMVGLTFCSVLIGVALALFVTPRIERDYLRRAAEKGGRADPEDRLVGMMLGCWFVPISLFIFGWTSPPAVLPGGGKWVGPVSSGIPFGFGMVIIYFSANAYLIDAFPGYVASALAAKTVIRSGSGAAMPLFITAMYHNLGNGWAASVWGFISLGMIPIPFLFYRYGRSIRARSKRAVVE</sequence>
<evidence type="ECO:0000256" key="5">
    <source>
        <dbReference type="ARBA" id="ARBA00023136"/>
    </source>
</evidence>
<dbReference type="Gene3D" id="1.20.1250.20">
    <property type="entry name" value="MFS general substrate transporter like domains"/>
    <property type="match status" value="1"/>
</dbReference>
<dbReference type="PANTHER" id="PTHR23502">
    <property type="entry name" value="MAJOR FACILITATOR SUPERFAMILY"/>
    <property type="match status" value="1"/>
</dbReference>
<keyword evidence="2" id="KW-0813">Transport</keyword>
<evidence type="ECO:0000259" key="8">
    <source>
        <dbReference type="PROSITE" id="PS50850"/>
    </source>
</evidence>
<dbReference type="EMBL" id="ML143419">
    <property type="protein sequence ID" value="TBU28707.1"/>
    <property type="molecule type" value="Genomic_DNA"/>
</dbReference>
<feature type="transmembrane region" description="Helical" evidence="7">
    <location>
        <begin position="380"/>
        <end position="404"/>
    </location>
</feature>
<keyword evidence="3 7" id="KW-0812">Transmembrane</keyword>
<evidence type="ECO:0000256" key="4">
    <source>
        <dbReference type="ARBA" id="ARBA00022989"/>
    </source>
</evidence>
<dbReference type="PROSITE" id="PS50850">
    <property type="entry name" value="MFS"/>
    <property type="match status" value="1"/>
</dbReference>
<accession>A0A4Q9MNK5</accession>
<feature type="transmembrane region" description="Helical" evidence="7">
    <location>
        <begin position="305"/>
        <end position="329"/>
    </location>
</feature>
<dbReference type="AlphaFoldDB" id="A0A4Q9MNK5"/>
<feature type="region of interest" description="Disordered" evidence="6">
    <location>
        <begin position="1"/>
        <end position="49"/>
    </location>
</feature>
<dbReference type="InterPro" id="IPR011701">
    <property type="entry name" value="MFS"/>
</dbReference>
<dbReference type="GO" id="GO:0000297">
    <property type="term" value="F:spermine transmembrane transporter activity"/>
    <property type="evidence" value="ECO:0007669"/>
    <property type="project" value="TreeGrafter"/>
</dbReference>
<feature type="compositionally biased region" description="Polar residues" evidence="6">
    <location>
        <begin position="1"/>
        <end position="14"/>
    </location>
</feature>
<feature type="transmembrane region" description="Helical" evidence="7">
    <location>
        <begin position="149"/>
        <end position="173"/>
    </location>
</feature>
<feature type="domain" description="Major facilitator superfamily (MFS) profile" evidence="8">
    <location>
        <begin position="151"/>
        <end position="586"/>
    </location>
</feature>
<dbReference type="InterPro" id="IPR036259">
    <property type="entry name" value="MFS_trans_sf"/>
</dbReference>
<comment type="subcellular location">
    <subcellularLocation>
        <location evidence="1">Membrane</location>
        <topology evidence="1">Multi-pass membrane protein</topology>
    </subcellularLocation>
</comment>
<dbReference type="Proteomes" id="UP000292957">
    <property type="component" value="Unassembled WGS sequence"/>
</dbReference>
<feature type="transmembrane region" description="Helical" evidence="7">
    <location>
        <begin position="185"/>
        <end position="205"/>
    </location>
</feature>
<feature type="transmembrane region" description="Helical" evidence="7">
    <location>
        <begin position="459"/>
        <end position="479"/>
    </location>
</feature>
<evidence type="ECO:0000256" key="6">
    <source>
        <dbReference type="SAM" id="MobiDB-lite"/>
    </source>
</evidence>
<evidence type="ECO:0000256" key="7">
    <source>
        <dbReference type="SAM" id="Phobius"/>
    </source>
</evidence>
<feature type="transmembrane region" description="Helical" evidence="7">
    <location>
        <begin position="217"/>
        <end position="235"/>
    </location>
</feature>
<evidence type="ECO:0000256" key="1">
    <source>
        <dbReference type="ARBA" id="ARBA00004141"/>
    </source>
</evidence>
<feature type="transmembrane region" description="Helical" evidence="7">
    <location>
        <begin position="416"/>
        <end position="438"/>
    </location>
</feature>
<keyword evidence="4 7" id="KW-1133">Transmembrane helix</keyword>
<name>A0A4Q9MNK5_9APHY</name>
<feature type="transmembrane region" description="Helical" evidence="7">
    <location>
        <begin position="557"/>
        <end position="579"/>
    </location>
</feature>
<feature type="transmembrane region" description="Helical" evidence="7">
    <location>
        <begin position="242"/>
        <end position="263"/>
    </location>
</feature>
<dbReference type="SUPFAM" id="SSF103473">
    <property type="entry name" value="MFS general substrate transporter"/>
    <property type="match status" value="1"/>
</dbReference>
<evidence type="ECO:0000256" key="2">
    <source>
        <dbReference type="ARBA" id="ARBA00022448"/>
    </source>
</evidence>
<feature type="compositionally biased region" description="Polar residues" evidence="6">
    <location>
        <begin position="23"/>
        <end position="35"/>
    </location>
</feature>
<dbReference type="OrthoDB" id="6770063at2759"/>
<evidence type="ECO:0000256" key="3">
    <source>
        <dbReference type="ARBA" id="ARBA00022692"/>
    </source>
</evidence>
<dbReference type="FunFam" id="1.20.1250.20:FF:000011">
    <property type="entry name" value="MFS multidrug transporter, putative"/>
    <property type="match status" value="1"/>
</dbReference>
<proteinExistence type="predicted"/>
<dbReference type="GO" id="GO:0000329">
    <property type="term" value="C:fungal-type vacuole membrane"/>
    <property type="evidence" value="ECO:0007669"/>
    <property type="project" value="TreeGrafter"/>
</dbReference>
<evidence type="ECO:0000313" key="9">
    <source>
        <dbReference type="EMBL" id="TBU28707.1"/>
    </source>
</evidence>
<protein>
    <submittedName>
        <fullName evidence="9">MFS general substrate transporter</fullName>
    </submittedName>
</protein>
<gene>
    <name evidence="9" type="ORF">BD311DRAFT_662862</name>
</gene>
<dbReference type="PANTHER" id="PTHR23502:SF132">
    <property type="entry name" value="POLYAMINE TRANSPORTER 2-RELATED"/>
    <property type="match status" value="1"/>
</dbReference>